<comment type="caution">
    <text evidence="2">The sequence shown here is derived from an EMBL/GenBank/DDBJ whole genome shotgun (WGS) entry which is preliminary data.</text>
</comment>
<reference evidence="2" key="2">
    <citation type="submission" date="2020-05" db="EMBL/GenBank/DDBJ databases">
        <authorList>
            <person name="Kim H.-S."/>
            <person name="Proctor R.H."/>
            <person name="Brown D.W."/>
        </authorList>
    </citation>
    <scope>NUCLEOTIDE SEQUENCE</scope>
    <source>
        <strain evidence="2">NRRL 20472</strain>
    </source>
</reference>
<dbReference type="OrthoDB" id="4779108at2759"/>
<reference evidence="2" key="1">
    <citation type="journal article" date="2020" name="BMC Genomics">
        <title>Correction to: Identification and distribution of gene clusters required for synthesis of sphingolipid metabolism inhibitors in diverse species of the filamentous fungus Fusarium.</title>
        <authorList>
            <person name="Kim H.S."/>
            <person name="Lohmar J.M."/>
            <person name="Busman M."/>
            <person name="Brown D.W."/>
            <person name="Naumann T.A."/>
            <person name="Divon H.H."/>
            <person name="Lysoe E."/>
            <person name="Uhlig S."/>
            <person name="Proctor R.H."/>
        </authorList>
    </citation>
    <scope>NUCLEOTIDE SEQUENCE</scope>
    <source>
        <strain evidence="2">NRRL 20472</strain>
    </source>
</reference>
<feature type="compositionally biased region" description="Acidic residues" evidence="1">
    <location>
        <begin position="304"/>
        <end position="327"/>
    </location>
</feature>
<evidence type="ECO:0000313" key="3">
    <source>
        <dbReference type="Proteomes" id="UP000622797"/>
    </source>
</evidence>
<gene>
    <name evidence="2" type="ORF">FSARC_13351</name>
</gene>
<name>A0A8H4T1V6_9HYPO</name>
<dbReference type="AlphaFoldDB" id="A0A8H4T1V6"/>
<protein>
    <submittedName>
        <fullName evidence="2">Uncharacterized protein</fullName>
    </submittedName>
</protein>
<evidence type="ECO:0000313" key="2">
    <source>
        <dbReference type="EMBL" id="KAF4949882.1"/>
    </source>
</evidence>
<sequence length="327" mass="36856">MDGLQDYAFNPKGWAYLTGRQNREPQSIIRFRKDGRADSKLASQTLSLLLDSLEPWTREERNIAEVDRSDLGVVIGEFLPAGPAAINTSMTEKTKGLSDFDPLIHGAVPTFPANQVAIVTKKLSDIKCNLYVLYGEYEGGLRKIAQLPSDTPVQKRIVYYSEWTENVSKTQEKQKRAAYHAIISDFCQLCSEDDDKDNEDLSDSIRDNQNLTCQALWQQRTTPEAISDLALGIRAGALSDTPIDESLYRSFTIIFCHKHQKKTGNQDIHIDIRDAYNLAVKLLVHPHSIQELPSVNCNNSQLTGDEDGDEDWDDWNEDGDEMMDDAL</sequence>
<organism evidence="2 3">
    <name type="scientific">Fusarium sarcochroum</name>
    <dbReference type="NCBI Taxonomy" id="1208366"/>
    <lineage>
        <taxon>Eukaryota</taxon>
        <taxon>Fungi</taxon>
        <taxon>Dikarya</taxon>
        <taxon>Ascomycota</taxon>
        <taxon>Pezizomycotina</taxon>
        <taxon>Sordariomycetes</taxon>
        <taxon>Hypocreomycetidae</taxon>
        <taxon>Hypocreales</taxon>
        <taxon>Nectriaceae</taxon>
        <taxon>Fusarium</taxon>
        <taxon>Fusarium lateritium species complex</taxon>
    </lineage>
</organism>
<keyword evidence="3" id="KW-1185">Reference proteome</keyword>
<dbReference type="Proteomes" id="UP000622797">
    <property type="component" value="Unassembled WGS sequence"/>
</dbReference>
<dbReference type="EMBL" id="JABEXW010000991">
    <property type="protein sequence ID" value="KAF4949882.1"/>
    <property type="molecule type" value="Genomic_DNA"/>
</dbReference>
<evidence type="ECO:0000256" key="1">
    <source>
        <dbReference type="SAM" id="MobiDB-lite"/>
    </source>
</evidence>
<proteinExistence type="predicted"/>
<feature type="region of interest" description="Disordered" evidence="1">
    <location>
        <begin position="295"/>
        <end position="327"/>
    </location>
</feature>
<accession>A0A8H4T1V6</accession>